<feature type="region of interest" description="Disordered" evidence="14">
    <location>
        <begin position="538"/>
        <end position="612"/>
    </location>
</feature>
<dbReference type="Pfam" id="PF07522">
    <property type="entry name" value="DRMBL"/>
    <property type="match status" value="1"/>
</dbReference>
<evidence type="ECO:0000256" key="3">
    <source>
        <dbReference type="ARBA" id="ARBA00010304"/>
    </source>
</evidence>
<organism evidence="16 17">
    <name type="scientific">Clupea harengus</name>
    <name type="common">Atlantic herring</name>
    <dbReference type="NCBI Taxonomy" id="7950"/>
    <lineage>
        <taxon>Eukaryota</taxon>
        <taxon>Metazoa</taxon>
        <taxon>Chordata</taxon>
        <taxon>Craniata</taxon>
        <taxon>Vertebrata</taxon>
        <taxon>Euteleostomi</taxon>
        <taxon>Actinopterygii</taxon>
        <taxon>Neopterygii</taxon>
        <taxon>Teleostei</taxon>
        <taxon>Clupei</taxon>
        <taxon>Clupeiformes</taxon>
        <taxon>Clupeoidei</taxon>
        <taxon>Clupeidae</taxon>
        <taxon>Clupea</taxon>
    </lineage>
</organism>
<dbReference type="GO" id="GO:0005634">
    <property type="term" value="C:nucleus"/>
    <property type="evidence" value="ECO:0007669"/>
    <property type="project" value="UniProtKB-SubCell"/>
</dbReference>
<dbReference type="SUPFAM" id="SSF56281">
    <property type="entry name" value="Metallo-hydrolase/oxidoreductase"/>
    <property type="match status" value="1"/>
</dbReference>
<evidence type="ECO:0000256" key="10">
    <source>
        <dbReference type="ARBA" id="ARBA00023242"/>
    </source>
</evidence>
<evidence type="ECO:0000256" key="6">
    <source>
        <dbReference type="ARBA" id="ARBA00022763"/>
    </source>
</evidence>
<dbReference type="GO" id="GO:0008270">
    <property type="term" value="F:zinc ion binding"/>
    <property type="evidence" value="ECO:0007669"/>
    <property type="project" value="UniProtKB-KW"/>
</dbReference>
<keyword evidence="9 13" id="KW-0234">DNA repair</keyword>
<dbReference type="Gene3D" id="3.60.15.10">
    <property type="entry name" value="Ribonuclease Z/Hydroxyacylglutathione hydrolase-like"/>
    <property type="match status" value="1"/>
</dbReference>
<keyword evidence="8" id="KW-0862">Zinc</keyword>
<dbReference type="GO" id="GO:0035312">
    <property type="term" value="F:5'-3' DNA exonuclease activity"/>
    <property type="evidence" value="ECO:0007669"/>
    <property type="project" value="TreeGrafter"/>
</dbReference>
<dbReference type="KEGG" id="char:105888764"/>
<feature type="region of interest" description="Disordered" evidence="14">
    <location>
        <begin position="1"/>
        <end position="80"/>
    </location>
</feature>
<dbReference type="Gene3D" id="3.40.50.12650">
    <property type="match status" value="1"/>
</dbReference>
<dbReference type="PROSITE" id="PS51908">
    <property type="entry name" value="ZF_UBZ4"/>
    <property type="match status" value="1"/>
</dbReference>
<dbReference type="InterPro" id="IPR036866">
    <property type="entry name" value="RibonucZ/Hydroxyglut_hydro"/>
</dbReference>
<proteinExistence type="inferred from homology"/>
<name>A0A6P3VF35_CLUHA</name>
<evidence type="ECO:0000256" key="8">
    <source>
        <dbReference type="ARBA" id="ARBA00022833"/>
    </source>
</evidence>
<dbReference type="CTD" id="9937"/>
<evidence type="ECO:0000256" key="11">
    <source>
        <dbReference type="ARBA" id="ARBA00069609"/>
    </source>
</evidence>
<reference evidence="17" key="1">
    <citation type="submission" date="2025-08" db="UniProtKB">
        <authorList>
            <consortium name="RefSeq"/>
        </authorList>
    </citation>
    <scope>IDENTIFICATION</scope>
</reference>
<dbReference type="EC" id="3.5.2.6" evidence="4"/>
<feature type="region of interest" description="Disordered" evidence="14">
    <location>
        <begin position="210"/>
        <end position="241"/>
    </location>
</feature>
<feature type="compositionally biased region" description="Polar residues" evidence="14">
    <location>
        <begin position="65"/>
        <end position="80"/>
    </location>
</feature>
<dbReference type="GO" id="GO:0003684">
    <property type="term" value="F:damaged DNA binding"/>
    <property type="evidence" value="ECO:0007669"/>
    <property type="project" value="TreeGrafter"/>
</dbReference>
<dbReference type="FunFam" id="3.40.50.12650:FF:000001">
    <property type="entry name" value="DNA cross-link repair 1A"/>
    <property type="match status" value="1"/>
</dbReference>
<dbReference type="GO" id="GO:0036297">
    <property type="term" value="P:interstrand cross-link repair"/>
    <property type="evidence" value="ECO:0007669"/>
    <property type="project" value="TreeGrafter"/>
</dbReference>
<accession>A0A6P3VF35</accession>
<evidence type="ECO:0000256" key="7">
    <source>
        <dbReference type="ARBA" id="ARBA00022771"/>
    </source>
</evidence>
<keyword evidence="6 13" id="KW-0227">DNA damage</keyword>
<feature type="region of interest" description="Disordered" evidence="14">
    <location>
        <begin position="257"/>
        <end position="280"/>
    </location>
</feature>
<evidence type="ECO:0000256" key="5">
    <source>
        <dbReference type="ARBA" id="ARBA00022723"/>
    </source>
</evidence>
<evidence type="ECO:0000256" key="2">
    <source>
        <dbReference type="ARBA" id="ARBA00004123"/>
    </source>
</evidence>
<dbReference type="RefSeq" id="XP_012669959.2">
    <property type="nucleotide sequence ID" value="XM_012814505.3"/>
</dbReference>
<feature type="region of interest" description="Disordered" evidence="14">
    <location>
        <begin position="499"/>
        <end position="523"/>
    </location>
</feature>
<dbReference type="GeneID" id="105888764"/>
<comment type="subcellular location">
    <subcellularLocation>
        <location evidence="2">Nucleus</location>
    </subcellularLocation>
</comment>
<dbReference type="InterPro" id="IPR011084">
    <property type="entry name" value="DRMBL"/>
</dbReference>
<evidence type="ECO:0000256" key="12">
    <source>
        <dbReference type="ARBA" id="ARBA00078423"/>
    </source>
</evidence>
<keyword evidence="7 13" id="KW-0863">Zinc-finger</keyword>
<dbReference type="Proteomes" id="UP000515152">
    <property type="component" value="Chromosome 23"/>
</dbReference>
<sequence>MSQSGSESDIWEYKSLRKPKQHNDSQNAKGSRQAKGKRKHESGTEQRTNKNKKASTTKARACVNKRTSANTQSRNDSIQMNEVNVGLSTQPLPSDKACEDKPLTVTETEKSSPTKGHCPVCQMPFSILVVQSQRWHVAECLETPGHDSKECPDGVQCSSTIPSHYKKYSHFLLAHSRAVSDDSGFVLYEETLADHTTTSSPFLKTQNNIHSATLDSPSSPYNRSASPSPGQAGPGQSSTTSRSNALLLLRSPALGDIKKKKGWSPSEKRGKPLPKAKVSPKVTLDIDTNKPVCNNPVSMDIKTDAVNATPPLEPDSLDQSSMSGAIKEEGFSDCIEDDYISFSPLPEFPDDTEEHKDQLRRVLFPKERNDSLSDSDDLFTEFRDQCDAEQSEDSKDIPLVKGESSYDANLELTSTSLAHQHELSKPGSTGVAELYPPHSFSVANSETSHKTLLQSPQSLVLEHLRENLSSQVFHTGVEQNSCSQLNQGLSQKPLSQTSTQLCSTAMAPRKPQSKAGATSSGHKQTDIGVFFGLKPLKDPEIKTAGEGGSDNLSSVQNSQQTSEAPVRNAGRSGWRKKDPEVGPGSTGNGETQHVQTEGGKRQGGWRSWNTRGQGQVRSCPFYKKIPGTPFTVDAFQYGAIEGITAYFLTHFHSDHYMGLNKSSTLPIYCNKITGNLVLSKLKVDGKYVHVLPMNTECTVEGVKVVLLDANHCPGSAMLLFTLPSGQRVLHTGDFRADPSMERYPELQGIRVQTLYLDTTYCSSEYTFPTQQEVITFAANRAFEAVTLNPRTLVVCGTYSVGKEKVFLAVADVLGCKVCLSRDKYNIMCCLESDQIRQSITTDWKAAQVHILPMMQLNFKNLHTHLDKFSDKYDQLVAFKPTGWTFDQCSTLERLQPKTQGNITIYGVPYSEHSSYLEMKRFVQWLRPQKIIPTVNVGSWQSRKAMEHCFSEWDAEVSARL</sequence>
<evidence type="ECO:0000256" key="13">
    <source>
        <dbReference type="PROSITE-ProRule" id="PRU01256"/>
    </source>
</evidence>
<dbReference type="AlphaFoldDB" id="A0A6P3VF35"/>
<dbReference type="GO" id="GO:0006303">
    <property type="term" value="P:double-strand break repair via nonhomologous end joining"/>
    <property type="evidence" value="ECO:0007669"/>
    <property type="project" value="TreeGrafter"/>
</dbReference>
<evidence type="ECO:0000256" key="1">
    <source>
        <dbReference type="ARBA" id="ARBA00001526"/>
    </source>
</evidence>
<evidence type="ECO:0000256" key="14">
    <source>
        <dbReference type="SAM" id="MobiDB-lite"/>
    </source>
</evidence>
<evidence type="ECO:0000313" key="16">
    <source>
        <dbReference type="Proteomes" id="UP000515152"/>
    </source>
</evidence>
<feature type="domain" description="UBZ4-type" evidence="15">
    <location>
        <begin position="115"/>
        <end position="145"/>
    </location>
</feature>
<protein>
    <recommendedName>
        <fullName evidence="11">DNA cross-link repair 1A protein</fullName>
        <ecNumber evidence="4">3.5.2.6</ecNumber>
    </recommendedName>
    <alternativeName>
        <fullName evidence="12">SNM1 homolog A</fullName>
    </alternativeName>
</protein>
<keyword evidence="16" id="KW-1185">Reference proteome</keyword>
<dbReference type="InterPro" id="IPR006642">
    <property type="entry name" value="Rad18_UBZ4"/>
</dbReference>
<comment type="catalytic activity">
    <reaction evidence="1">
        <text>a beta-lactam + H2O = a substituted beta-amino acid</text>
        <dbReference type="Rhea" id="RHEA:20401"/>
        <dbReference type="ChEBI" id="CHEBI:15377"/>
        <dbReference type="ChEBI" id="CHEBI:35627"/>
        <dbReference type="ChEBI" id="CHEBI:140347"/>
        <dbReference type="EC" id="3.5.2.6"/>
    </reaction>
</comment>
<dbReference type="GO" id="GO:0008800">
    <property type="term" value="F:beta-lactamase activity"/>
    <property type="evidence" value="ECO:0007669"/>
    <property type="project" value="UniProtKB-EC"/>
</dbReference>
<keyword evidence="10" id="KW-0539">Nucleus</keyword>
<gene>
    <name evidence="17" type="primary">dclre1a</name>
</gene>
<dbReference type="PANTHER" id="PTHR23240:SF6">
    <property type="entry name" value="DNA CROSS-LINK REPAIR 1A PROTEIN"/>
    <property type="match status" value="1"/>
</dbReference>
<evidence type="ECO:0000256" key="9">
    <source>
        <dbReference type="ARBA" id="ARBA00023204"/>
    </source>
</evidence>
<keyword evidence="5" id="KW-0479">Metal-binding</keyword>
<evidence type="ECO:0000313" key="17">
    <source>
        <dbReference type="RefSeq" id="XP_012669959.2"/>
    </source>
</evidence>
<evidence type="ECO:0000259" key="15">
    <source>
        <dbReference type="PROSITE" id="PS51908"/>
    </source>
</evidence>
<dbReference type="PANTHER" id="PTHR23240">
    <property type="entry name" value="DNA CROSS-LINK REPAIR PROTEIN PSO2/SNM1-RELATED"/>
    <property type="match status" value="1"/>
</dbReference>
<feature type="compositionally biased region" description="Polar residues" evidence="14">
    <location>
        <begin position="550"/>
        <end position="563"/>
    </location>
</feature>
<comment type="similarity">
    <text evidence="3">Belongs to the DNA repair metallo-beta-lactamase (DRMBL) family.</text>
</comment>
<dbReference type="FunFam" id="3.60.15.10:FF:000010">
    <property type="entry name" value="DNA cross-link repair 1A"/>
    <property type="match status" value="1"/>
</dbReference>
<evidence type="ECO:0000256" key="4">
    <source>
        <dbReference type="ARBA" id="ARBA00012865"/>
    </source>
</evidence>
<dbReference type="OrthoDB" id="262529at2759"/>